<sequence>MLIFNKLSAIGFLAQKPGSNKLSRLAVCYKIVILLAEDRICSEIPIILYE</sequence>
<dbReference type="EMBL" id="CP007035">
    <property type="protein sequence ID" value="AHF17331.1"/>
    <property type="molecule type" value="Genomic_DNA"/>
</dbReference>
<evidence type="ECO:0000313" key="2">
    <source>
        <dbReference type="Proteomes" id="UP000003586"/>
    </source>
</evidence>
<dbReference type="KEGG" id="nso:NIASO_05805"/>
<keyword evidence="2" id="KW-1185">Reference proteome</keyword>
<reference evidence="1 2" key="1">
    <citation type="submission" date="2013-12" db="EMBL/GenBank/DDBJ databases">
        <authorList>
            <consortium name="DOE Joint Genome Institute"/>
            <person name="Eisen J."/>
            <person name="Huntemann M."/>
            <person name="Han J."/>
            <person name="Chen A."/>
            <person name="Kyrpides N."/>
            <person name="Mavromatis K."/>
            <person name="Markowitz V."/>
            <person name="Palaniappan K."/>
            <person name="Ivanova N."/>
            <person name="Schaumberg A."/>
            <person name="Pati A."/>
            <person name="Liolios K."/>
            <person name="Nordberg H.P."/>
            <person name="Cantor M.N."/>
            <person name="Hua S.X."/>
            <person name="Woyke T."/>
        </authorList>
    </citation>
    <scope>NUCLEOTIDE SEQUENCE [LARGE SCALE GENOMIC DNA]</scope>
    <source>
        <strain evidence="2">DSM 19437</strain>
    </source>
</reference>
<gene>
    <name evidence="1" type="ORF">NIASO_05805</name>
</gene>
<dbReference type="HOGENOM" id="CLU_3120335_0_0_10"/>
<protein>
    <submittedName>
        <fullName evidence="1">Uncharacterized protein</fullName>
    </submittedName>
</protein>
<name>W0F7K3_9BACT</name>
<dbReference type="STRING" id="929713.NIASO_05805"/>
<dbReference type="Proteomes" id="UP000003586">
    <property type="component" value="Chromosome"/>
</dbReference>
<evidence type="ECO:0000313" key="1">
    <source>
        <dbReference type="EMBL" id="AHF17331.1"/>
    </source>
</evidence>
<proteinExistence type="predicted"/>
<accession>W0F7K3</accession>
<dbReference type="AlphaFoldDB" id="W0F7K3"/>
<organism evidence="1 2">
    <name type="scientific">Niabella soli DSM 19437</name>
    <dbReference type="NCBI Taxonomy" id="929713"/>
    <lineage>
        <taxon>Bacteria</taxon>
        <taxon>Pseudomonadati</taxon>
        <taxon>Bacteroidota</taxon>
        <taxon>Chitinophagia</taxon>
        <taxon>Chitinophagales</taxon>
        <taxon>Chitinophagaceae</taxon>
        <taxon>Niabella</taxon>
    </lineage>
</organism>